<dbReference type="Pfam" id="PF20420">
    <property type="entry name" value="DUF6702"/>
    <property type="match status" value="1"/>
</dbReference>
<sequence>MKKLLILFIGVSFLSFTVHKYYLALTEIEYNTSSNSVQMIMNVFMDDIEVAINKEQGVDLQLTTKNEPKNVDEYFYNYLKDNYIISINNKRADYTFIGKEYEGDIIYFYLEIENITKIESFEIENNVLVSHFPEQQNLVKIKINDTKKSLILTKENNKGLLNY</sequence>
<evidence type="ECO:0000313" key="1">
    <source>
        <dbReference type="EMBL" id="CAL2086952.1"/>
    </source>
</evidence>
<evidence type="ECO:0008006" key="3">
    <source>
        <dbReference type="Google" id="ProtNLM"/>
    </source>
</evidence>
<gene>
    <name evidence="1" type="ORF">T190607A01A_20725</name>
</gene>
<dbReference type="InterPro" id="IPR046525">
    <property type="entry name" value="DUF6702"/>
</dbReference>
<dbReference type="Proteomes" id="UP001497416">
    <property type="component" value="Unassembled WGS sequence"/>
</dbReference>
<protein>
    <recommendedName>
        <fullName evidence="3">Peptidase E</fullName>
    </recommendedName>
</protein>
<evidence type="ECO:0000313" key="2">
    <source>
        <dbReference type="Proteomes" id="UP001497416"/>
    </source>
</evidence>
<dbReference type="RefSeq" id="WP_348712280.1">
    <property type="nucleotide sequence ID" value="NZ_CAXIXY010000004.1"/>
</dbReference>
<organism evidence="1 2">
    <name type="scientific">Tenacibaculum platacis</name>
    <dbReference type="NCBI Taxonomy" id="3137852"/>
    <lineage>
        <taxon>Bacteria</taxon>
        <taxon>Pseudomonadati</taxon>
        <taxon>Bacteroidota</taxon>
        <taxon>Flavobacteriia</taxon>
        <taxon>Flavobacteriales</taxon>
        <taxon>Flavobacteriaceae</taxon>
        <taxon>Tenacibaculum</taxon>
    </lineage>
</organism>
<reference evidence="1 2" key="1">
    <citation type="submission" date="2024-05" db="EMBL/GenBank/DDBJ databases">
        <authorList>
            <person name="Duchaud E."/>
        </authorList>
    </citation>
    <scope>NUCLEOTIDE SEQUENCE [LARGE SCALE GENOMIC DNA]</scope>
    <source>
        <strain evidence="1">Ena-SAMPLE-TAB-13-05-2024-13:56:06:370-140302</strain>
    </source>
</reference>
<keyword evidence="2" id="KW-1185">Reference proteome</keyword>
<accession>A0ABM9P162</accession>
<name>A0ABM9P162_9FLAO</name>
<comment type="caution">
    <text evidence="1">The sequence shown here is derived from an EMBL/GenBank/DDBJ whole genome shotgun (WGS) entry which is preliminary data.</text>
</comment>
<dbReference type="EMBL" id="CAXIXY010000004">
    <property type="protein sequence ID" value="CAL2086952.1"/>
    <property type="molecule type" value="Genomic_DNA"/>
</dbReference>
<proteinExistence type="predicted"/>